<sequence length="64" mass="7215">MVRTSLANELNKLAWWLLAGSVLCITVFEAEIWVMASAVMAWMTLEGVTLMLRALDDDINRTTQ</sequence>
<proteinExistence type="predicted"/>
<keyword evidence="1" id="KW-0812">Transmembrane</keyword>
<dbReference type="Proteomes" id="UP001460888">
    <property type="component" value="Unassembled WGS sequence"/>
</dbReference>
<dbReference type="EMBL" id="APND01000004">
    <property type="protein sequence ID" value="MES1930253.1"/>
    <property type="molecule type" value="Genomic_DNA"/>
</dbReference>
<keyword evidence="1" id="KW-1133">Transmembrane helix</keyword>
<reference evidence="2 3" key="1">
    <citation type="submission" date="2013-03" db="EMBL/GenBank/DDBJ databases">
        <title>Salinisphaera dokdonensis CL-ES53 Genome Sequencing.</title>
        <authorList>
            <person name="Li C."/>
            <person name="Lai Q."/>
            <person name="Shao Z."/>
        </authorList>
    </citation>
    <scope>NUCLEOTIDE SEQUENCE [LARGE SCALE GENOMIC DNA]</scope>
    <source>
        <strain evidence="2 3">CL-ES53</strain>
    </source>
</reference>
<feature type="transmembrane region" description="Helical" evidence="1">
    <location>
        <begin position="13"/>
        <end position="43"/>
    </location>
</feature>
<keyword evidence="3" id="KW-1185">Reference proteome</keyword>
<evidence type="ECO:0000313" key="3">
    <source>
        <dbReference type="Proteomes" id="UP001460888"/>
    </source>
</evidence>
<keyword evidence="1" id="KW-0472">Membrane</keyword>
<accession>A0ABV2B2Z9</accession>
<organism evidence="2 3">
    <name type="scientific">Salinisphaera dokdonensis CL-ES53</name>
    <dbReference type="NCBI Taxonomy" id="1304272"/>
    <lineage>
        <taxon>Bacteria</taxon>
        <taxon>Pseudomonadati</taxon>
        <taxon>Pseudomonadota</taxon>
        <taxon>Gammaproteobacteria</taxon>
        <taxon>Salinisphaerales</taxon>
        <taxon>Salinisphaeraceae</taxon>
        <taxon>Salinisphaera</taxon>
    </lineage>
</organism>
<name>A0ABV2B2Z9_9GAMM</name>
<protein>
    <submittedName>
        <fullName evidence="2">Uncharacterized protein</fullName>
    </submittedName>
</protein>
<evidence type="ECO:0000313" key="2">
    <source>
        <dbReference type="EMBL" id="MES1930253.1"/>
    </source>
</evidence>
<comment type="caution">
    <text evidence="2">The sequence shown here is derived from an EMBL/GenBank/DDBJ whole genome shotgun (WGS) entry which is preliminary data.</text>
</comment>
<evidence type="ECO:0000256" key="1">
    <source>
        <dbReference type="SAM" id="Phobius"/>
    </source>
</evidence>
<gene>
    <name evidence="2" type="ORF">SADO_13398</name>
</gene>